<dbReference type="InterPro" id="IPR000477">
    <property type="entry name" value="RT_dom"/>
</dbReference>
<dbReference type="PANTHER" id="PTHR33116">
    <property type="entry name" value="REVERSE TRANSCRIPTASE ZINC-BINDING DOMAIN-CONTAINING PROTEIN-RELATED-RELATED"/>
    <property type="match status" value="1"/>
</dbReference>
<dbReference type="PANTHER" id="PTHR33116:SF86">
    <property type="entry name" value="REVERSE TRANSCRIPTASE DOMAIN-CONTAINING PROTEIN"/>
    <property type="match status" value="1"/>
</dbReference>
<reference evidence="2" key="1">
    <citation type="submission" date="2020-06" db="EMBL/GenBank/DDBJ databases">
        <authorList>
            <person name="Li T."/>
            <person name="Hu X."/>
            <person name="Zhang T."/>
            <person name="Song X."/>
            <person name="Zhang H."/>
            <person name="Dai N."/>
            <person name="Sheng W."/>
            <person name="Hou X."/>
            <person name="Wei L."/>
        </authorList>
    </citation>
    <scope>NUCLEOTIDE SEQUENCE</scope>
    <source>
        <strain evidence="2">KEN1</strain>
        <tissue evidence="2">Leaf</tissue>
    </source>
</reference>
<comment type="caution">
    <text evidence="2">The sequence shown here is derived from an EMBL/GenBank/DDBJ whole genome shotgun (WGS) entry which is preliminary data.</text>
</comment>
<sequence>MCISTVSYSFLLDGQKFGYLHPQRGLHQGDPLSPYLFLSCAEALSHLISRAEADGELHGVSISWYGPRVSHLLFADDTLIFCQATRDAMRCVNRILKEFEETSGLMVNLEKSSMAFSKNTPVDVWTDLAHVLGVRVVDKHDKYLALPILVGRSKREVFQSIKDKAMPTYVMGCFLIPTTVCWELESMMADFLWHSNDSRKVHWIAWDKMCVPKDEGGLGFRRLGAFNLTMLAKQLWLIISNLNALLSRMLKQKYFPHTDVLQAVAWPGCLFTWRSILAARSVISAGLRWHIGSGGGVRIWKDKWLPRPWTFQPIFGPNVLEEDATDRLVDVAGDWNEALLH</sequence>
<proteinExistence type="predicted"/>
<dbReference type="PROSITE" id="PS50878">
    <property type="entry name" value="RT_POL"/>
    <property type="match status" value="1"/>
</dbReference>
<evidence type="ECO:0000259" key="1">
    <source>
        <dbReference type="PROSITE" id="PS50878"/>
    </source>
</evidence>
<dbReference type="AlphaFoldDB" id="A0AAW2VXE0"/>
<feature type="domain" description="Reverse transcriptase" evidence="1">
    <location>
        <begin position="1"/>
        <end position="136"/>
    </location>
</feature>
<name>A0AAW2VXE0_9LAMI</name>
<gene>
    <name evidence="2" type="ORF">Slati_2690900</name>
</gene>
<evidence type="ECO:0000313" key="2">
    <source>
        <dbReference type="EMBL" id="KAL0433566.1"/>
    </source>
</evidence>
<protein>
    <recommendedName>
        <fullName evidence="1">Reverse transcriptase domain-containing protein</fullName>
    </recommendedName>
</protein>
<accession>A0AAW2VXE0</accession>
<organism evidence="2">
    <name type="scientific">Sesamum latifolium</name>
    <dbReference type="NCBI Taxonomy" id="2727402"/>
    <lineage>
        <taxon>Eukaryota</taxon>
        <taxon>Viridiplantae</taxon>
        <taxon>Streptophyta</taxon>
        <taxon>Embryophyta</taxon>
        <taxon>Tracheophyta</taxon>
        <taxon>Spermatophyta</taxon>
        <taxon>Magnoliopsida</taxon>
        <taxon>eudicotyledons</taxon>
        <taxon>Gunneridae</taxon>
        <taxon>Pentapetalae</taxon>
        <taxon>asterids</taxon>
        <taxon>lamiids</taxon>
        <taxon>Lamiales</taxon>
        <taxon>Pedaliaceae</taxon>
        <taxon>Sesamum</taxon>
    </lineage>
</organism>
<dbReference type="EMBL" id="JACGWN010000009">
    <property type="protein sequence ID" value="KAL0433566.1"/>
    <property type="molecule type" value="Genomic_DNA"/>
</dbReference>
<dbReference type="Pfam" id="PF00078">
    <property type="entry name" value="RVT_1"/>
    <property type="match status" value="1"/>
</dbReference>
<reference evidence="2" key="2">
    <citation type="journal article" date="2024" name="Plant">
        <title>Genomic evolution and insights into agronomic trait innovations of Sesamum species.</title>
        <authorList>
            <person name="Miao H."/>
            <person name="Wang L."/>
            <person name="Qu L."/>
            <person name="Liu H."/>
            <person name="Sun Y."/>
            <person name="Le M."/>
            <person name="Wang Q."/>
            <person name="Wei S."/>
            <person name="Zheng Y."/>
            <person name="Lin W."/>
            <person name="Duan Y."/>
            <person name="Cao H."/>
            <person name="Xiong S."/>
            <person name="Wang X."/>
            <person name="Wei L."/>
            <person name="Li C."/>
            <person name="Ma Q."/>
            <person name="Ju M."/>
            <person name="Zhao R."/>
            <person name="Li G."/>
            <person name="Mu C."/>
            <person name="Tian Q."/>
            <person name="Mei H."/>
            <person name="Zhang T."/>
            <person name="Gao T."/>
            <person name="Zhang H."/>
        </authorList>
    </citation>
    <scope>NUCLEOTIDE SEQUENCE</scope>
    <source>
        <strain evidence="2">KEN1</strain>
    </source>
</reference>